<evidence type="ECO:0000313" key="7">
    <source>
        <dbReference type="Proteomes" id="UP001180020"/>
    </source>
</evidence>
<feature type="region of interest" description="Disordered" evidence="4">
    <location>
        <begin position="49"/>
        <end position="87"/>
    </location>
</feature>
<sequence>MSVGSRNLTVLGEFKPFGLVAEAFDGKPPDGVPDRYDYFLFDPEIARDRDDSVSENDFSEPSPDGDGDHEIFIRGHREDGGTTCSPNLRVSRGKKQIDFLLFNNQYGNTPISAYTFLQKVFDNAVGYLTYGHTGEVACIPLPHAITSIWPLPFGLLLQKESDENRSPYFQVSSSNTLANVRNLTRPIRGYGSNPPNLLNSMEHVARMDMSSHLILKHPLEEPQGHFAHKKRIGYMSSAVLMAIFVEERGKLNPMKDFDERVIWTSDVMPLVVSYHKARKTSMDSVASAIVPSRQFSFRRIWQGKCSQLVASKVFLATDGDGVPIICFLHIEQKGLVFVTLHVDEKNNEVLFDYKPHISWSIQAIDAAPVIVTRPRW</sequence>
<protein>
    <submittedName>
        <fullName evidence="6">Anaphase-promoting complex subunit 1</fullName>
    </submittedName>
</protein>
<dbReference type="GO" id="GO:0070979">
    <property type="term" value="P:protein K11-linked ubiquitination"/>
    <property type="evidence" value="ECO:0007669"/>
    <property type="project" value="TreeGrafter"/>
</dbReference>
<feature type="compositionally biased region" description="Basic and acidic residues" evidence="4">
    <location>
        <begin position="66"/>
        <end position="80"/>
    </location>
</feature>
<evidence type="ECO:0000256" key="3">
    <source>
        <dbReference type="ARBA" id="ARBA00023306"/>
    </source>
</evidence>
<dbReference type="Proteomes" id="UP001180020">
    <property type="component" value="Unassembled WGS sequence"/>
</dbReference>
<reference evidence="6" key="2">
    <citation type="submission" date="2023-06" db="EMBL/GenBank/DDBJ databases">
        <authorList>
            <person name="Ma L."/>
            <person name="Liu K.-W."/>
            <person name="Li Z."/>
            <person name="Hsiao Y.-Y."/>
            <person name="Qi Y."/>
            <person name="Fu T."/>
            <person name="Tang G."/>
            <person name="Zhang D."/>
            <person name="Sun W.-H."/>
            <person name="Liu D.-K."/>
            <person name="Li Y."/>
            <person name="Chen G.-Z."/>
            <person name="Liu X.-D."/>
            <person name="Liao X.-Y."/>
            <person name="Jiang Y.-T."/>
            <person name="Yu X."/>
            <person name="Hao Y."/>
            <person name="Huang J."/>
            <person name="Zhao X.-W."/>
            <person name="Ke S."/>
            <person name="Chen Y.-Y."/>
            <person name="Wu W.-L."/>
            <person name="Hsu J.-L."/>
            <person name="Lin Y.-F."/>
            <person name="Huang M.-D."/>
            <person name="Li C.-Y."/>
            <person name="Huang L."/>
            <person name="Wang Z.-W."/>
            <person name="Zhao X."/>
            <person name="Zhong W.-Y."/>
            <person name="Peng D.-H."/>
            <person name="Ahmad S."/>
            <person name="Lan S."/>
            <person name="Zhang J.-S."/>
            <person name="Tsai W.-C."/>
            <person name="Van De Peer Y."/>
            <person name="Liu Z.-J."/>
        </authorList>
    </citation>
    <scope>NUCLEOTIDE SEQUENCE</scope>
    <source>
        <strain evidence="6">CP</strain>
        <tissue evidence="6">Leaves</tissue>
    </source>
</reference>
<dbReference type="InterPro" id="IPR024990">
    <property type="entry name" value="Apc1"/>
</dbReference>
<gene>
    <name evidence="6" type="primary">APC1</name>
    <name evidence="6" type="ORF">QJS10_CPA03g01202</name>
</gene>
<keyword evidence="3" id="KW-0131">Cell cycle</keyword>
<dbReference type="InterPro" id="IPR049255">
    <property type="entry name" value="Apc1_N"/>
</dbReference>
<proteinExistence type="predicted"/>
<organism evidence="6 7">
    <name type="scientific">Acorus calamus</name>
    <name type="common">Sweet flag</name>
    <dbReference type="NCBI Taxonomy" id="4465"/>
    <lineage>
        <taxon>Eukaryota</taxon>
        <taxon>Viridiplantae</taxon>
        <taxon>Streptophyta</taxon>
        <taxon>Embryophyta</taxon>
        <taxon>Tracheophyta</taxon>
        <taxon>Spermatophyta</taxon>
        <taxon>Magnoliopsida</taxon>
        <taxon>Liliopsida</taxon>
        <taxon>Acoraceae</taxon>
        <taxon>Acorus</taxon>
    </lineage>
</organism>
<feature type="compositionally biased region" description="Acidic residues" evidence="4">
    <location>
        <begin position="53"/>
        <end position="65"/>
    </location>
</feature>
<keyword evidence="7" id="KW-1185">Reference proteome</keyword>
<reference evidence="6" key="1">
    <citation type="journal article" date="2023" name="Nat. Commun.">
        <title>Diploid and tetraploid genomes of Acorus and the evolution of monocots.</title>
        <authorList>
            <person name="Ma L."/>
            <person name="Liu K.W."/>
            <person name="Li Z."/>
            <person name="Hsiao Y.Y."/>
            <person name="Qi Y."/>
            <person name="Fu T."/>
            <person name="Tang G.D."/>
            <person name="Zhang D."/>
            <person name="Sun W.H."/>
            <person name="Liu D.K."/>
            <person name="Li Y."/>
            <person name="Chen G.Z."/>
            <person name="Liu X.D."/>
            <person name="Liao X.Y."/>
            <person name="Jiang Y.T."/>
            <person name="Yu X."/>
            <person name="Hao Y."/>
            <person name="Huang J."/>
            <person name="Zhao X.W."/>
            <person name="Ke S."/>
            <person name="Chen Y.Y."/>
            <person name="Wu W.L."/>
            <person name="Hsu J.L."/>
            <person name="Lin Y.F."/>
            <person name="Huang M.D."/>
            <person name="Li C.Y."/>
            <person name="Huang L."/>
            <person name="Wang Z.W."/>
            <person name="Zhao X."/>
            <person name="Zhong W.Y."/>
            <person name="Peng D.H."/>
            <person name="Ahmad S."/>
            <person name="Lan S."/>
            <person name="Zhang J.S."/>
            <person name="Tsai W.C."/>
            <person name="Van de Peer Y."/>
            <person name="Liu Z.J."/>
        </authorList>
    </citation>
    <scope>NUCLEOTIDE SEQUENCE</scope>
    <source>
        <strain evidence="6">CP</strain>
    </source>
</reference>
<keyword evidence="2" id="KW-0498">Mitosis</keyword>
<dbReference type="EMBL" id="JAUJYO010000003">
    <property type="protein sequence ID" value="KAK1321292.1"/>
    <property type="molecule type" value="Genomic_DNA"/>
</dbReference>
<name>A0AAV9F9Q8_ACOCL</name>
<evidence type="ECO:0000313" key="6">
    <source>
        <dbReference type="EMBL" id="KAK1321292.1"/>
    </source>
</evidence>
<dbReference type="Pfam" id="PF12859">
    <property type="entry name" value="ANAPC1"/>
    <property type="match status" value="2"/>
</dbReference>
<comment type="caution">
    <text evidence="6">The sequence shown here is derived from an EMBL/GenBank/DDBJ whole genome shotgun (WGS) entry which is preliminary data.</text>
</comment>
<evidence type="ECO:0000259" key="5">
    <source>
        <dbReference type="Pfam" id="PF12859"/>
    </source>
</evidence>
<accession>A0AAV9F9Q8</accession>
<dbReference type="GO" id="GO:0060090">
    <property type="term" value="F:molecular adaptor activity"/>
    <property type="evidence" value="ECO:0007669"/>
    <property type="project" value="TreeGrafter"/>
</dbReference>
<dbReference type="GO" id="GO:0007091">
    <property type="term" value="P:metaphase/anaphase transition of mitotic cell cycle"/>
    <property type="evidence" value="ECO:0007669"/>
    <property type="project" value="TreeGrafter"/>
</dbReference>
<keyword evidence="1" id="KW-0132">Cell division</keyword>
<feature type="domain" description="Anaphase-promoting complex subunit 1 N-terminal" evidence="5">
    <location>
        <begin position="132"/>
        <end position="279"/>
    </location>
</feature>
<dbReference type="PANTHER" id="PTHR12827:SF3">
    <property type="entry name" value="ANAPHASE-PROMOTING COMPLEX SUBUNIT 1"/>
    <property type="match status" value="1"/>
</dbReference>
<dbReference type="PANTHER" id="PTHR12827">
    <property type="entry name" value="MEIOTIC CHECKPOINT REGULATOR TSG24 FAMILY MEMBER"/>
    <property type="match status" value="1"/>
</dbReference>
<evidence type="ECO:0000256" key="2">
    <source>
        <dbReference type="ARBA" id="ARBA00022776"/>
    </source>
</evidence>
<feature type="domain" description="Anaphase-promoting complex subunit 1 N-terminal" evidence="5">
    <location>
        <begin position="310"/>
        <end position="375"/>
    </location>
</feature>
<dbReference type="AlphaFoldDB" id="A0AAV9F9Q8"/>
<evidence type="ECO:0000256" key="4">
    <source>
        <dbReference type="SAM" id="MobiDB-lite"/>
    </source>
</evidence>
<dbReference type="GO" id="GO:0005680">
    <property type="term" value="C:anaphase-promoting complex"/>
    <property type="evidence" value="ECO:0007669"/>
    <property type="project" value="InterPro"/>
</dbReference>
<dbReference type="GO" id="GO:0031145">
    <property type="term" value="P:anaphase-promoting complex-dependent catabolic process"/>
    <property type="evidence" value="ECO:0007669"/>
    <property type="project" value="TreeGrafter"/>
</dbReference>
<evidence type="ECO:0000256" key="1">
    <source>
        <dbReference type="ARBA" id="ARBA00022618"/>
    </source>
</evidence>
<dbReference type="GO" id="GO:0051301">
    <property type="term" value="P:cell division"/>
    <property type="evidence" value="ECO:0007669"/>
    <property type="project" value="UniProtKB-KW"/>
</dbReference>